<accession>A0AAD4DA77</accession>
<sequence length="54" mass="6414">EAGLRDMRKALNAIRYASLEDELQEKWSLFQRLFPGQTTMIDYINNNWKPEKIA</sequence>
<gene>
    <name evidence="1" type="ORF">BGZ95_011223</name>
</gene>
<comment type="caution">
    <text evidence="1">The sequence shown here is derived from an EMBL/GenBank/DDBJ whole genome shotgun (WGS) entry which is preliminary data.</text>
</comment>
<dbReference type="Proteomes" id="UP001194580">
    <property type="component" value="Unassembled WGS sequence"/>
</dbReference>
<proteinExistence type="predicted"/>
<reference evidence="1" key="1">
    <citation type="journal article" date="2020" name="Fungal Divers.">
        <title>Resolving the Mortierellaceae phylogeny through synthesis of multi-gene phylogenetics and phylogenomics.</title>
        <authorList>
            <person name="Vandepol N."/>
            <person name="Liber J."/>
            <person name="Desiro A."/>
            <person name="Na H."/>
            <person name="Kennedy M."/>
            <person name="Barry K."/>
            <person name="Grigoriev I.V."/>
            <person name="Miller A.N."/>
            <person name="O'Donnell K."/>
            <person name="Stajich J.E."/>
            <person name="Bonito G."/>
        </authorList>
    </citation>
    <scope>NUCLEOTIDE SEQUENCE</scope>
    <source>
        <strain evidence="1">NRRL 28262</strain>
    </source>
</reference>
<evidence type="ECO:0000313" key="2">
    <source>
        <dbReference type="Proteomes" id="UP001194580"/>
    </source>
</evidence>
<feature type="non-terminal residue" evidence="1">
    <location>
        <position position="1"/>
    </location>
</feature>
<evidence type="ECO:0000313" key="1">
    <source>
        <dbReference type="EMBL" id="KAG0272990.1"/>
    </source>
</evidence>
<organism evidence="1 2">
    <name type="scientific">Linnemannia exigua</name>
    <dbReference type="NCBI Taxonomy" id="604196"/>
    <lineage>
        <taxon>Eukaryota</taxon>
        <taxon>Fungi</taxon>
        <taxon>Fungi incertae sedis</taxon>
        <taxon>Mucoromycota</taxon>
        <taxon>Mortierellomycotina</taxon>
        <taxon>Mortierellomycetes</taxon>
        <taxon>Mortierellales</taxon>
        <taxon>Mortierellaceae</taxon>
        <taxon>Linnemannia</taxon>
    </lineage>
</organism>
<protein>
    <submittedName>
        <fullName evidence="1">Uncharacterized protein</fullName>
    </submittedName>
</protein>
<dbReference type="EMBL" id="JAAAIL010000821">
    <property type="protein sequence ID" value="KAG0272990.1"/>
    <property type="molecule type" value="Genomic_DNA"/>
</dbReference>
<keyword evidence="2" id="KW-1185">Reference proteome</keyword>
<name>A0AAD4DA77_9FUNG</name>
<dbReference type="AlphaFoldDB" id="A0AAD4DA77"/>